<evidence type="ECO:0000259" key="1">
    <source>
        <dbReference type="Pfam" id="PF00561"/>
    </source>
</evidence>
<sequence length="320" mass="35959">MTEVVEKVQTAEAARFGSYGRSANTRRASLLSCRTSELDIGYEVSGPTDGRPLVLVHGWPDDISCWDKVIETLDNRNFRIYAPYLRGSGPTRFLQSSVMRSGAIAALTLDLSQFLEVLNLNDVLLAGYDWGARAGYGVAALFPKRVASLVAASAGYATAMSPTEMPYDLAKSYWYEWFVSTTQGEKAYREDRRRLCKYLWESWSPRWPEQDAEFDAMATSLDNPDWAEISLHAYRQRWHDAKGAPEHEDVERRLAESPSIAVPTLMLQGADDGDNLPITSEGKEKYFTAGYERRLLPDVGHFVPREAPQAFARAILDLSR</sequence>
<dbReference type="EMBL" id="JAMYPJ010000041">
    <property type="protein sequence ID" value="MER8935969.1"/>
    <property type="molecule type" value="Genomic_DNA"/>
</dbReference>
<protein>
    <submittedName>
        <fullName evidence="2">Alpha/beta hydrolase</fullName>
    </submittedName>
</protein>
<dbReference type="PRINTS" id="PR00412">
    <property type="entry name" value="EPOXHYDRLASE"/>
</dbReference>
<evidence type="ECO:0000313" key="3">
    <source>
        <dbReference type="Proteomes" id="UP001464387"/>
    </source>
</evidence>
<dbReference type="RefSeq" id="WP_287276940.1">
    <property type="nucleotide sequence ID" value="NZ_JAMYMY010000046.1"/>
</dbReference>
<dbReference type="PANTHER" id="PTHR43798:SF33">
    <property type="entry name" value="HYDROLASE, PUTATIVE (AFU_ORTHOLOGUE AFUA_2G14860)-RELATED"/>
    <property type="match status" value="1"/>
</dbReference>
<dbReference type="Pfam" id="PF00561">
    <property type="entry name" value="Abhydrolase_1"/>
    <property type="match status" value="1"/>
</dbReference>
<reference evidence="2 3" key="1">
    <citation type="journal article" date="2024" name="Proc. Natl. Acad. Sci. U.S.A.">
        <title>The evolutionary genomics of adaptation to stress in wild rhizobium bacteria.</title>
        <authorList>
            <person name="Kehlet-Delgado H."/>
            <person name="Montoya A.P."/>
            <person name="Jensen K.T."/>
            <person name="Wendlandt C.E."/>
            <person name="Dexheimer C."/>
            <person name="Roberts M."/>
            <person name="Torres Martinez L."/>
            <person name="Friesen M.L."/>
            <person name="Griffitts J.S."/>
            <person name="Porter S.S."/>
        </authorList>
    </citation>
    <scope>NUCLEOTIDE SEQUENCE [LARGE SCALE GENOMIC DNA]</scope>
    <source>
        <strain evidence="2 3">M0729</strain>
    </source>
</reference>
<comment type="caution">
    <text evidence="2">The sequence shown here is derived from an EMBL/GenBank/DDBJ whole genome shotgun (WGS) entry which is preliminary data.</text>
</comment>
<dbReference type="InterPro" id="IPR000073">
    <property type="entry name" value="AB_hydrolase_1"/>
</dbReference>
<keyword evidence="2" id="KW-0378">Hydrolase</keyword>
<dbReference type="GO" id="GO:0016787">
    <property type="term" value="F:hydrolase activity"/>
    <property type="evidence" value="ECO:0007669"/>
    <property type="project" value="UniProtKB-KW"/>
</dbReference>
<dbReference type="InterPro" id="IPR050266">
    <property type="entry name" value="AB_hydrolase_sf"/>
</dbReference>
<evidence type="ECO:0000313" key="2">
    <source>
        <dbReference type="EMBL" id="MER8935969.1"/>
    </source>
</evidence>
<feature type="domain" description="AB hydrolase-1" evidence="1">
    <location>
        <begin position="52"/>
        <end position="303"/>
    </location>
</feature>
<dbReference type="InterPro" id="IPR000639">
    <property type="entry name" value="Epox_hydrolase-like"/>
</dbReference>
<dbReference type="Gene3D" id="3.40.50.1820">
    <property type="entry name" value="alpha/beta hydrolase"/>
    <property type="match status" value="1"/>
</dbReference>
<keyword evidence="3" id="KW-1185">Reference proteome</keyword>
<organism evidence="2 3">
    <name type="scientific">Mesorhizobium opportunistum</name>
    <dbReference type="NCBI Taxonomy" id="593909"/>
    <lineage>
        <taxon>Bacteria</taxon>
        <taxon>Pseudomonadati</taxon>
        <taxon>Pseudomonadota</taxon>
        <taxon>Alphaproteobacteria</taxon>
        <taxon>Hyphomicrobiales</taxon>
        <taxon>Phyllobacteriaceae</taxon>
        <taxon>Mesorhizobium</taxon>
    </lineage>
</organism>
<proteinExistence type="predicted"/>
<dbReference type="SUPFAM" id="SSF53474">
    <property type="entry name" value="alpha/beta-Hydrolases"/>
    <property type="match status" value="1"/>
</dbReference>
<name>A0ABV1YL96_9HYPH</name>
<dbReference type="Proteomes" id="UP001464387">
    <property type="component" value="Unassembled WGS sequence"/>
</dbReference>
<gene>
    <name evidence="2" type="ORF">NKI33_23800</name>
</gene>
<accession>A0ABV1YL96</accession>
<dbReference type="PANTHER" id="PTHR43798">
    <property type="entry name" value="MONOACYLGLYCEROL LIPASE"/>
    <property type="match status" value="1"/>
</dbReference>
<dbReference type="InterPro" id="IPR029058">
    <property type="entry name" value="AB_hydrolase_fold"/>
</dbReference>